<comment type="caution">
    <text evidence="1">The sequence shown here is derived from an EMBL/GenBank/DDBJ whole genome shotgun (WGS) entry which is preliminary data.</text>
</comment>
<keyword evidence="1" id="KW-0808">Transferase</keyword>
<reference evidence="1 2" key="1">
    <citation type="journal article" date="2010" name="Vet. Microbiol.">
        <title>Production of haemolysins by strains of the Actinobacillus minor/porcitonsillarum complex.</title>
        <authorList>
            <person name="Arya G."/>
            <person name="Niven D.F."/>
        </authorList>
    </citation>
    <scope>NUCLEOTIDE SEQUENCE [LARGE SCALE GENOMIC DNA]</scope>
    <source>
        <strain evidence="1 2">NM305</strain>
    </source>
</reference>
<dbReference type="EMBL" id="ACQL01000154">
    <property type="protein sequence ID" value="EER46065.1"/>
    <property type="molecule type" value="Genomic_DNA"/>
</dbReference>
<gene>
    <name evidence="1" type="ORF">AM305_03058</name>
</gene>
<dbReference type="eggNOG" id="COG1708">
    <property type="taxonomic scope" value="Bacteria"/>
</dbReference>
<accession>C5S4R8</accession>
<dbReference type="Proteomes" id="UP000005532">
    <property type="component" value="Unassembled WGS sequence"/>
</dbReference>
<proteinExistence type="predicted"/>
<name>C5S4R8_9PAST</name>
<dbReference type="InterPro" id="IPR010235">
    <property type="entry name" value="HepT"/>
</dbReference>
<dbReference type="OrthoDB" id="9810452at2"/>
<organism evidence="1 2">
    <name type="scientific">Actinobacillus minor NM305</name>
    <dbReference type="NCBI Taxonomy" id="637911"/>
    <lineage>
        <taxon>Bacteria</taxon>
        <taxon>Pseudomonadati</taxon>
        <taxon>Pseudomonadota</taxon>
        <taxon>Gammaproteobacteria</taxon>
        <taxon>Pasteurellales</taxon>
        <taxon>Pasteurellaceae</taxon>
        <taxon>Actinobacillus</taxon>
    </lineage>
</organism>
<evidence type="ECO:0000313" key="2">
    <source>
        <dbReference type="Proteomes" id="UP000005532"/>
    </source>
</evidence>
<sequence>MTKLDITPLKNVFFRLEEGLTRYQSYITDLQIRDGLIQRFEFTYELSHKMLKRYLEATAANPEEFDTMTFQDLIRTGNEKGLLLGDWTDWRRYRDMRSRTSHTYDEETALQVIAGIPAFLAEAAFLVQSLQKQLEK</sequence>
<dbReference type="Gene3D" id="1.20.120.330">
    <property type="entry name" value="Nucleotidyltransferases domain 2"/>
    <property type="match status" value="1"/>
</dbReference>
<evidence type="ECO:0000313" key="1">
    <source>
        <dbReference type="EMBL" id="EER46065.1"/>
    </source>
</evidence>
<dbReference type="AlphaFoldDB" id="C5S4R8"/>
<dbReference type="Pfam" id="PF08780">
    <property type="entry name" value="NTase_sub_bind"/>
    <property type="match status" value="1"/>
</dbReference>
<protein>
    <submittedName>
        <fullName evidence="1">HI0074 family nucleotidyltransferase substrate binding protein</fullName>
    </submittedName>
</protein>
<dbReference type="NCBIfam" id="TIGR01987">
    <property type="entry name" value="HI0074"/>
    <property type="match status" value="1"/>
</dbReference>
<dbReference type="SUPFAM" id="SSF81593">
    <property type="entry name" value="Nucleotidyltransferase substrate binding subunit/domain"/>
    <property type="match status" value="1"/>
</dbReference>
<dbReference type="RefSeq" id="WP_005825964.1">
    <property type="nucleotide sequence ID" value="NZ_ACQL01000154.1"/>
</dbReference>
<dbReference type="GO" id="GO:0016740">
    <property type="term" value="F:transferase activity"/>
    <property type="evidence" value="ECO:0007669"/>
    <property type="project" value="UniProtKB-KW"/>
</dbReference>